<reference evidence="7 8" key="1">
    <citation type="submission" date="2018-10" db="EMBL/GenBank/DDBJ databases">
        <authorList>
            <person name="Chen X."/>
        </authorList>
    </citation>
    <scope>NUCLEOTIDE SEQUENCE [LARGE SCALE GENOMIC DNA]</scope>
    <source>
        <strain evidence="7 8">YIM 102668</strain>
    </source>
</reference>
<proteinExistence type="inferred from homology"/>
<comment type="similarity">
    <text evidence="2">Belongs to the ACC deaminase/D-cysteine desulfhydrase family.</text>
</comment>
<accession>A0A3L9MF27</accession>
<dbReference type="AlphaFoldDB" id="A0A3L9MF27"/>
<comment type="caution">
    <text evidence="7">The sequence shown here is derived from an EMBL/GenBank/DDBJ whole genome shotgun (WGS) entry which is preliminary data.</text>
</comment>
<dbReference type="Proteomes" id="UP000275348">
    <property type="component" value="Unassembled WGS sequence"/>
</dbReference>
<dbReference type="InterPro" id="IPR027278">
    <property type="entry name" value="ACCD_DCysDesulf"/>
</dbReference>
<protein>
    <submittedName>
        <fullName evidence="7">Pyridoxal-phosphate dependent enzyme</fullName>
    </submittedName>
</protein>
<dbReference type="SUPFAM" id="SSF53686">
    <property type="entry name" value="Tryptophan synthase beta subunit-like PLP-dependent enzymes"/>
    <property type="match status" value="1"/>
</dbReference>
<feature type="active site" description="Nucleophile" evidence="4">
    <location>
        <position position="68"/>
    </location>
</feature>
<evidence type="ECO:0000259" key="6">
    <source>
        <dbReference type="Pfam" id="PF00291"/>
    </source>
</evidence>
<comment type="cofactor">
    <cofactor evidence="1">
        <name>pyridoxal 5'-phosphate</name>
        <dbReference type="ChEBI" id="CHEBI:597326"/>
    </cofactor>
</comment>
<dbReference type="GO" id="GO:0019148">
    <property type="term" value="F:D-cysteine desulfhydrase activity"/>
    <property type="evidence" value="ECO:0007669"/>
    <property type="project" value="TreeGrafter"/>
</dbReference>
<evidence type="ECO:0000256" key="3">
    <source>
        <dbReference type="ARBA" id="ARBA00022898"/>
    </source>
</evidence>
<dbReference type="InterPro" id="IPR001926">
    <property type="entry name" value="TrpB-like_PALP"/>
</dbReference>
<feature type="modified residue" description="N6-(pyridoxal phosphate)lysine" evidence="5">
    <location>
        <position position="41"/>
    </location>
</feature>
<dbReference type="PANTHER" id="PTHR43780:SF2">
    <property type="entry name" value="1-AMINOCYCLOPROPANE-1-CARBOXYLATE DEAMINASE-RELATED"/>
    <property type="match status" value="1"/>
</dbReference>
<keyword evidence="8" id="KW-1185">Reference proteome</keyword>
<dbReference type="InterPro" id="IPR036052">
    <property type="entry name" value="TrpB-like_PALP_sf"/>
</dbReference>
<dbReference type="RefSeq" id="WP_121934115.1">
    <property type="nucleotide sequence ID" value="NZ_RDOJ01000005.1"/>
</dbReference>
<dbReference type="EMBL" id="RDOJ01000005">
    <property type="protein sequence ID" value="RLZ11435.1"/>
    <property type="molecule type" value="Genomic_DNA"/>
</dbReference>
<evidence type="ECO:0000256" key="1">
    <source>
        <dbReference type="ARBA" id="ARBA00001933"/>
    </source>
</evidence>
<feature type="domain" description="Tryptophan synthase beta chain-like PALP" evidence="6">
    <location>
        <begin position="15"/>
        <end position="284"/>
    </location>
</feature>
<dbReference type="PANTHER" id="PTHR43780">
    <property type="entry name" value="1-AMINOCYCLOPROPANE-1-CARBOXYLATE DEAMINASE-RELATED"/>
    <property type="match status" value="1"/>
</dbReference>
<gene>
    <name evidence="7" type="ORF">EAH69_05150</name>
</gene>
<evidence type="ECO:0000256" key="5">
    <source>
        <dbReference type="PIRSR" id="PIRSR006278-2"/>
    </source>
</evidence>
<dbReference type="Pfam" id="PF00291">
    <property type="entry name" value="PALP"/>
    <property type="match status" value="1"/>
</dbReference>
<keyword evidence="3 5" id="KW-0663">Pyridoxal phosphate</keyword>
<evidence type="ECO:0000313" key="7">
    <source>
        <dbReference type="EMBL" id="RLZ11435.1"/>
    </source>
</evidence>
<evidence type="ECO:0000256" key="4">
    <source>
        <dbReference type="PIRSR" id="PIRSR006278-1"/>
    </source>
</evidence>
<sequence>MNWIDYKSEIQTIDLPLLAQKKIKLSVLREDLIHPKISGNKFRKLKYNIIEAKRLGFKKIITFGGAFSNHIAATATAAKLNNFEVIGFIRGEEVQALIDQNPTLRFAQSEGMKFNFISREKYRLKDSEEFLSQLKLDYPDFYIIPEGGTNDLAIKGCEEILYEECYNYDYITSAIGTAGTITGILNSSTDNQHILGFPAVKSEHFDEEIRKLTKKINYCIIENYHFGGYGKVSEELINFINSFKENTSIPLDPIYTGKMVYGIFDLIKQDYFKENSSILVVHTGGLQGIEGMNKLLNKKNKTIII</sequence>
<organism evidence="7 8">
    <name type="scientific">Faecalibacter macacae</name>
    <dbReference type="NCBI Taxonomy" id="1859289"/>
    <lineage>
        <taxon>Bacteria</taxon>
        <taxon>Pseudomonadati</taxon>
        <taxon>Bacteroidota</taxon>
        <taxon>Flavobacteriia</taxon>
        <taxon>Flavobacteriales</taxon>
        <taxon>Weeksellaceae</taxon>
        <taxon>Faecalibacter</taxon>
    </lineage>
</organism>
<dbReference type="Gene3D" id="3.40.50.1100">
    <property type="match status" value="2"/>
</dbReference>
<name>A0A3L9MF27_9FLAO</name>
<evidence type="ECO:0000313" key="8">
    <source>
        <dbReference type="Proteomes" id="UP000275348"/>
    </source>
</evidence>
<dbReference type="PIRSF" id="PIRSF006278">
    <property type="entry name" value="ACCD_DCysDesulf"/>
    <property type="match status" value="1"/>
</dbReference>
<dbReference type="OrthoDB" id="9801249at2"/>
<evidence type="ECO:0000256" key="2">
    <source>
        <dbReference type="ARBA" id="ARBA00008639"/>
    </source>
</evidence>